<dbReference type="Gene3D" id="1.20.120.330">
    <property type="entry name" value="Nucleotidyltransferases domain 2"/>
    <property type="match status" value="1"/>
</dbReference>
<dbReference type="SUPFAM" id="SSF158668">
    <property type="entry name" value="MtlR-like"/>
    <property type="match status" value="1"/>
</dbReference>
<reference evidence="1 2" key="1">
    <citation type="submission" date="2016-10" db="EMBL/GenBank/DDBJ databases">
        <title>Rodentibacter gen. nov. and new species.</title>
        <authorList>
            <person name="Christensen H."/>
        </authorList>
    </citation>
    <scope>NUCLEOTIDE SEQUENCE [LARGE SCALE GENOMIC DNA]</scope>
    <source>
        <strain evidence="1 2">1998236014</strain>
    </source>
</reference>
<dbReference type="NCBIfam" id="NF008234">
    <property type="entry name" value="PRK11001.1"/>
    <property type="match status" value="1"/>
</dbReference>
<dbReference type="PANTHER" id="PTHR37941:SF1">
    <property type="entry name" value="FUMARASE E-RELATED"/>
    <property type="match status" value="1"/>
</dbReference>
<proteinExistence type="predicted"/>
<name>A0ABX3L1Y1_9PAST</name>
<dbReference type="EMBL" id="MLAA01000012">
    <property type="protein sequence ID" value="OOF70334.1"/>
    <property type="molecule type" value="Genomic_DNA"/>
</dbReference>
<evidence type="ECO:0000313" key="2">
    <source>
        <dbReference type="Proteomes" id="UP000188820"/>
    </source>
</evidence>
<dbReference type="InterPro" id="IPR007761">
    <property type="entry name" value="MtlR-like"/>
</dbReference>
<dbReference type="Pfam" id="PF05068">
    <property type="entry name" value="MtlR"/>
    <property type="match status" value="1"/>
</dbReference>
<gene>
    <name evidence="1" type="ORF">BKG89_03720</name>
</gene>
<keyword evidence="2" id="KW-1185">Reference proteome</keyword>
<dbReference type="PANTHER" id="PTHR37941">
    <property type="entry name" value="FUMARASE E-RELATED"/>
    <property type="match status" value="1"/>
</dbReference>
<dbReference type="InterPro" id="IPR038026">
    <property type="entry name" value="MtlR-like_sf"/>
</dbReference>
<sequence length="169" mass="19596">MSSDIVYEKLDETVSVRGFITASVMVFDEAVNGLINRVFRKTDFAVQSVVDSLFETSGPLSDLSIRLKVLVGLGIIEHRIFEDIHHFIDLKEQLNNDEKEHTFSAWIIIEFARQLHTLTNKEYLDFIEEEPSESLLYQMKKQRREKLIRSCLTLSVTDIYEQLNVDSPL</sequence>
<evidence type="ECO:0000313" key="1">
    <source>
        <dbReference type="EMBL" id="OOF70334.1"/>
    </source>
</evidence>
<organism evidence="1 2">
    <name type="scientific">Rodentibacter caecimuris</name>
    <dbReference type="NCBI Taxonomy" id="1796644"/>
    <lineage>
        <taxon>Bacteria</taxon>
        <taxon>Pseudomonadati</taxon>
        <taxon>Pseudomonadota</taxon>
        <taxon>Gammaproteobacteria</taxon>
        <taxon>Pasteurellales</taxon>
        <taxon>Pasteurellaceae</taxon>
        <taxon>Rodentibacter</taxon>
    </lineage>
</organism>
<accession>A0ABX3L1Y1</accession>
<protein>
    <submittedName>
        <fullName evidence="1">MltR family transcriptional regulator</fullName>
    </submittedName>
</protein>
<dbReference type="RefSeq" id="WP_077462850.1">
    <property type="nucleotide sequence ID" value="NZ_MLAA01000012.1"/>
</dbReference>
<dbReference type="Proteomes" id="UP000188820">
    <property type="component" value="Unassembled WGS sequence"/>
</dbReference>
<comment type="caution">
    <text evidence="1">The sequence shown here is derived from an EMBL/GenBank/DDBJ whole genome shotgun (WGS) entry which is preliminary data.</text>
</comment>